<accession>A0ABV1Z005</accession>
<dbReference type="InterPro" id="IPR032033">
    <property type="entry name" value="Cytochrome_P460"/>
</dbReference>
<dbReference type="Proteomes" id="UP001433071">
    <property type="component" value="Unassembled WGS sequence"/>
</dbReference>
<dbReference type="Gene3D" id="3.50.70.20">
    <property type="entry name" value="Cytochrome P460"/>
    <property type="match status" value="1"/>
</dbReference>
<evidence type="ECO:0000256" key="1">
    <source>
        <dbReference type="SAM" id="SignalP"/>
    </source>
</evidence>
<dbReference type="EMBL" id="JAMYQB010000011">
    <property type="protein sequence ID" value="MER9405338.1"/>
    <property type="molecule type" value="Genomic_DNA"/>
</dbReference>
<dbReference type="InterPro" id="IPR038142">
    <property type="entry name" value="Cytochrome_P460_sp"/>
</dbReference>
<keyword evidence="4" id="KW-1185">Reference proteome</keyword>
<comment type="caution">
    <text evidence="3">The sequence shown here is derived from an EMBL/GenBank/DDBJ whole genome shotgun (WGS) entry which is preliminary data.</text>
</comment>
<organism evidence="3 4">
    <name type="scientific">Mesorhizobium caraganae</name>
    <dbReference type="NCBI Taxonomy" id="483206"/>
    <lineage>
        <taxon>Bacteria</taxon>
        <taxon>Pseudomonadati</taxon>
        <taxon>Pseudomonadota</taxon>
        <taxon>Alphaproteobacteria</taxon>
        <taxon>Hyphomicrobiales</taxon>
        <taxon>Phyllobacteriaceae</taxon>
        <taxon>Mesorhizobium</taxon>
    </lineage>
</organism>
<evidence type="ECO:0000313" key="3">
    <source>
        <dbReference type="EMBL" id="MER9405338.1"/>
    </source>
</evidence>
<protein>
    <submittedName>
        <fullName evidence="3">Cytochrome P460 family protein</fullName>
    </submittedName>
</protein>
<dbReference type="CDD" id="cd20751">
    <property type="entry name" value="cyt_P460_Ne-like"/>
    <property type="match status" value="1"/>
</dbReference>
<dbReference type="RefSeq" id="WP_352558506.1">
    <property type="nucleotide sequence ID" value="NZ_JAMYQB010000011.1"/>
</dbReference>
<evidence type="ECO:0000259" key="2">
    <source>
        <dbReference type="Pfam" id="PF16694"/>
    </source>
</evidence>
<name>A0ABV1Z005_9HYPH</name>
<dbReference type="Pfam" id="PF16694">
    <property type="entry name" value="Cytochrome_P460"/>
    <property type="match status" value="1"/>
</dbReference>
<feature type="signal peptide" evidence="1">
    <location>
        <begin position="1"/>
        <end position="26"/>
    </location>
</feature>
<feature type="domain" description="Cytochrome P460" evidence="2">
    <location>
        <begin position="46"/>
        <end position="190"/>
    </location>
</feature>
<gene>
    <name evidence="3" type="ORF">NKI36_14950</name>
</gene>
<sequence length="208" mass="22389">MSGKGSPARSAVLGVLLLSMASPVAADPSEFTPTYEENGQLKIPEGFDTWVFVGSNLGLSYKNNLAAMTSLEAERAVEALFHNVYLDPHAYKVFVETGEFADPTTLVMEIFAAADREPKGVLAAGQYNGEFRGLQVAVKDLSRPGRQPSGSAWAYYVFNNGAMVLPSAPAFPDVACANCHKAHASKDNVWVQFYPTLRKLASPDGQGR</sequence>
<evidence type="ECO:0000313" key="4">
    <source>
        <dbReference type="Proteomes" id="UP001433071"/>
    </source>
</evidence>
<reference evidence="3 4" key="1">
    <citation type="journal article" date="2024" name="Proc. Natl. Acad. Sci. U.S.A.">
        <title>The evolutionary genomics of adaptation to stress in wild rhizobium bacteria.</title>
        <authorList>
            <person name="Kehlet-Delgado H."/>
            <person name="Montoya A.P."/>
            <person name="Jensen K.T."/>
            <person name="Wendlandt C.E."/>
            <person name="Dexheimer C."/>
            <person name="Roberts M."/>
            <person name="Torres Martinez L."/>
            <person name="Friesen M.L."/>
            <person name="Griffitts J.S."/>
            <person name="Porter S.S."/>
        </authorList>
    </citation>
    <scope>NUCLEOTIDE SEQUENCE [LARGE SCALE GENOMIC DNA]</scope>
    <source>
        <strain evidence="3 4">M0641</strain>
    </source>
</reference>
<keyword evidence="1" id="KW-0732">Signal</keyword>
<proteinExistence type="predicted"/>
<feature type="chain" id="PRO_5047379153" evidence="1">
    <location>
        <begin position="27"/>
        <end position="208"/>
    </location>
</feature>